<accession>A0A450WG84</accession>
<sequence length="127" mass="14466">MKFWTGTRVEKARSDARNALRVIEELFFENSVNNSESSINDREQWAWGQFLDEKKSEQIGVYGTSATIQILAKSTYSGHDKVRNGAEFLKEKCGSHYEIIYKLSYLAKAISTLEKGNSCQTIYKILG</sequence>
<dbReference type="AlphaFoldDB" id="A0A450WG84"/>
<dbReference type="EMBL" id="CAADFN010000020">
    <property type="protein sequence ID" value="VFK16024.1"/>
    <property type="molecule type" value="Genomic_DNA"/>
</dbReference>
<reference evidence="1" key="1">
    <citation type="submission" date="2019-02" db="EMBL/GenBank/DDBJ databases">
        <authorList>
            <person name="Gruber-Vodicka R. H."/>
            <person name="Seah K. B. B."/>
        </authorList>
    </citation>
    <scope>NUCLEOTIDE SEQUENCE</scope>
    <source>
        <strain evidence="1">BECK_BY7</strain>
    </source>
</reference>
<evidence type="ECO:0000313" key="1">
    <source>
        <dbReference type="EMBL" id="VFK16024.1"/>
    </source>
</evidence>
<name>A0A450WG84_9GAMM</name>
<proteinExistence type="predicted"/>
<organism evidence="1">
    <name type="scientific">Candidatus Kentrum sp. LFY</name>
    <dbReference type="NCBI Taxonomy" id="2126342"/>
    <lineage>
        <taxon>Bacteria</taxon>
        <taxon>Pseudomonadati</taxon>
        <taxon>Pseudomonadota</taxon>
        <taxon>Gammaproteobacteria</taxon>
        <taxon>Candidatus Kentrum</taxon>
    </lineage>
</organism>
<protein>
    <submittedName>
        <fullName evidence="1">Uncharacterized protein</fullName>
    </submittedName>
</protein>
<gene>
    <name evidence="1" type="ORF">BECKLFY1418C_GA0070996_10203</name>
</gene>